<evidence type="ECO:0000256" key="7">
    <source>
        <dbReference type="ARBA" id="ARBA00047899"/>
    </source>
</evidence>
<feature type="compositionally biased region" description="Polar residues" evidence="9">
    <location>
        <begin position="300"/>
        <end position="312"/>
    </location>
</feature>
<dbReference type="AlphaFoldDB" id="A0A9D1LXV3"/>
<dbReference type="EC" id="2.7.11.1" evidence="1"/>
<dbReference type="PANTHER" id="PTHR43289">
    <property type="entry name" value="MITOGEN-ACTIVATED PROTEIN KINASE KINASE KINASE 20-RELATED"/>
    <property type="match status" value="1"/>
</dbReference>
<protein>
    <recommendedName>
        <fullName evidence="1">non-specific serine/threonine protein kinase</fullName>
        <ecNumber evidence="1">2.7.11.1</ecNumber>
    </recommendedName>
</protein>
<evidence type="ECO:0000256" key="2">
    <source>
        <dbReference type="ARBA" id="ARBA00022527"/>
    </source>
</evidence>
<reference evidence="13" key="2">
    <citation type="journal article" date="2021" name="PeerJ">
        <title>Extensive microbial diversity within the chicken gut microbiome revealed by metagenomics and culture.</title>
        <authorList>
            <person name="Gilroy R."/>
            <person name="Ravi A."/>
            <person name="Getino M."/>
            <person name="Pursley I."/>
            <person name="Horton D.L."/>
            <person name="Alikhan N.F."/>
            <person name="Baker D."/>
            <person name="Gharbi K."/>
            <person name="Hall N."/>
            <person name="Watson M."/>
            <person name="Adriaenssens E.M."/>
            <person name="Foster-Nyarko E."/>
            <person name="Jarju S."/>
            <person name="Secka A."/>
            <person name="Antonio M."/>
            <person name="Oren A."/>
            <person name="Chaudhuri R.R."/>
            <person name="La Ragione R."/>
            <person name="Hildebrand F."/>
            <person name="Pallen M.J."/>
        </authorList>
    </citation>
    <scope>NUCLEOTIDE SEQUENCE</scope>
    <source>
        <strain evidence="13">ChiGjej1B1-1684</strain>
    </source>
</reference>
<name>A0A9D1LXV3_9FIRM</name>
<feature type="domain" description="PASTA" evidence="12">
    <location>
        <begin position="396"/>
        <end position="462"/>
    </location>
</feature>
<dbReference type="Gene3D" id="3.30.200.20">
    <property type="entry name" value="Phosphorylase Kinase, domain 1"/>
    <property type="match status" value="1"/>
</dbReference>
<dbReference type="Proteomes" id="UP000824118">
    <property type="component" value="Unassembled WGS sequence"/>
</dbReference>
<dbReference type="GO" id="GO:0004674">
    <property type="term" value="F:protein serine/threonine kinase activity"/>
    <property type="evidence" value="ECO:0007669"/>
    <property type="project" value="UniProtKB-KW"/>
</dbReference>
<keyword evidence="10" id="KW-0472">Membrane</keyword>
<accession>A0A9D1LXV3</accession>
<keyword evidence="5 13" id="KW-0418">Kinase</keyword>
<evidence type="ECO:0000256" key="8">
    <source>
        <dbReference type="ARBA" id="ARBA00048679"/>
    </source>
</evidence>
<dbReference type="Gene3D" id="1.10.510.10">
    <property type="entry name" value="Transferase(Phosphotransferase) domain 1"/>
    <property type="match status" value="1"/>
</dbReference>
<comment type="caution">
    <text evidence="13">The sequence shown here is derived from an EMBL/GenBank/DDBJ whole genome shotgun (WGS) entry which is preliminary data.</text>
</comment>
<keyword evidence="3" id="KW-0808">Transferase</keyword>
<feature type="compositionally biased region" description="Polar residues" evidence="9">
    <location>
        <begin position="347"/>
        <end position="356"/>
    </location>
</feature>
<keyword evidence="10" id="KW-1133">Transmembrane helix</keyword>
<dbReference type="InterPro" id="IPR008271">
    <property type="entry name" value="Ser/Thr_kinase_AS"/>
</dbReference>
<dbReference type="CDD" id="cd06577">
    <property type="entry name" value="PASTA_pknB"/>
    <property type="match status" value="3"/>
</dbReference>
<sequence length="724" mass="80613">MDKYTGKRLDGRYEIRELIGVGGMAYVYRCYDIIDDREVSIKILKDEYLHNADFSRRFKNESKAIAMLSHPNIVKVYDVSFGDVIQYIVMEYIDGITLKEYISQQGVVDWKTTIHLVSQILSALQHAHQHGVIHRDIKPQNIMLTEDGTIKVTDFGIARLSDNNTRTMTDQAIGSVHYIAPEQARGSVTDGQSDIYSVGVILYEMLTGKLPFDAENAVSVAIMQMQSTPKMPREINPNIPKGLEEITLKAMQKNTGLRYKSAAEMLQALKTFEENPDITFEYRCFVDNQPTRYVEKIPKTQPQRPQPNQANSEEGYGDDFDNMDFDNRGPEVQKRPASTVKSENKPQRQPVSTATAVSEPKKNTGKFIAVGVSIGVGVVAVIILLFVFLGNMGSNSQPEVEVPNFIGQQLVDVQSNPDYSFNFKIEKQYDEDKELGEILDQDPKAGSMKVKADATITLYVNGSDTPITVPSIIGDTEDVAKQKVIDANLYPQVYYIEDETGEAGKVKSTYPNVGEEVEIGSVVNIYVVRESTENDIEVPNVIGMTLEEAKKELDKRGLKYSVSTDKNSDKPKGEVIDQSPLAGGMVEKDYVVNLTVSEGIPQSKSYVFYVDLPAAETNPVDIRVVVDGIVDTTNSRSNVIPAYNSTFTIELEGTGTSSVVVEIDGKKYRVYEVNFDDQSVRNTESYDYVPQHTEPAVTDEPTTEPPTTEPPTQATTEPGEEHVE</sequence>
<dbReference type="FunFam" id="1.10.510.10:FF:000021">
    <property type="entry name" value="Serine/threonine protein kinase"/>
    <property type="match status" value="1"/>
</dbReference>
<evidence type="ECO:0000259" key="11">
    <source>
        <dbReference type="PROSITE" id="PS50011"/>
    </source>
</evidence>
<dbReference type="SMART" id="SM00220">
    <property type="entry name" value="S_TKc"/>
    <property type="match status" value="1"/>
</dbReference>
<dbReference type="SMART" id="SM00740">
    <property type="entry name" value="PASTA"/>
    <property type="match status" value="3"/>
</dbReference>
<feature type="region of interest" description="Disordered" evidence="9">
    <location>
        <begin position="682"/>
        <end position="724"/>
    </location>
</feature>
<dbReference type="CDD" id="cd14014">
    <property type="entry name" value="STKc_PknB_like"/>
    <property type="match status" value="1"/>
</dbReference>
<keyword evidence="10" id="KW-0812">Transmembrane</keyword>
<evidence type="ECO:0000313" key="14">
    <source>
        <dbReference type="Proteomes" id="UP000824118"/>
    </source>
</evidence>
<feature type="region of interest" description="Disordered" evidence="9">
    <location>
        <begin position="296"/>
        <end position="358"/>
    </location>
</feature>
<dbReference type="Pfam" id="PF03793">
    <property type="entry name" value="PASTA"/>
    <property type="match status" value="3"/>
</dbReference>
<feature type="domain" description="PASTA" evidence="12">
    <location>
        <begin position="463"/>
        <end position="529"/>
    </location>
</feature>
<feature type="compositionally biased region" description="Acidic residues" evidence="9">
    <location>
        <begin position="315"/>
        <end position="324"/>
    </location>
</feature>
<evidence type="ECO:0000256" key="1">
    <source>
        <dbReference type="ARBA" id="ARBA00012513"/>
    </source>
</evidence>
<evidence type="ECO:0000256" key="10">
    <source>
        <dbReference type="SAM" id="Phobius"/>
    </source>
</evidence>
<dbReference type="InterPro" id="IPR011009">
    <property type="entry name" value="Kinase-like_dom_sf"/>
</dbReference>
<evidence type="ECO:0000256" key="6">
    <source>
        <dbReference type="ARBA" id="ARBA00022840"/>
    </source>
</evidence>
<dbReference type="Gene3D" id="3.30.10.20">
    <property type="match status" value="3"/>
</dbReference>
<feature type="domain" description="PASTA" evidence="12">
    <location>
        <begin position="532"/>
        <end position="598"/>
    </location>
</feature>
<dbReference type="PROSITE" id="PS51178">
    <property type="entry name" value="PASTA"/>
    <property type="match status" value="3"/>
</dbReference>
<feature type="compositionally biased region" description="Basic and acidic residues" evidence="9">
    <location>
        <begin position="325"/>
        <end position="334"/>
    </location>
</feature>
<feature type="domain" description="Protein kinase" evidence="11">
    <location>
        <begin position="13"/>
        <end position="272"/>
    </location>
</feature>
<dbReference type="SUPFAM" id="SSF56112">
    <property type="entry name" value="Protein kinase-like (PK-like)"/>
    <property type="match status" value="1"/>
</dbReference>
<evidence type="ECO:0000256" key="4">
    <source>
        <dbReference type="ARBA" id="ARBA00022741"/>
    </source>
</evidence>
<dbReference type="EMBL" id="DVNG01000041">
    <property type="protein sequence ID" value="HIU49995.1"/>
    <property type="molecule type" value="Genomic_DNA"/>
</dbReference>
<dbReference type="InterPro" id="IPR005543">
    <property type="entry name" value="PASTA_dom"/>
</dbReference>
<dbReference type="PROSITE" id="PS50011">
    <property type="entry name" value="PROTEIN_KINASE_DOM"/>
    <property type="match status" value="1"/>
</dbReference>
<reference evidence="13" key="1">
    <citation type="submission" date="2020-10" db="EMBL/GenBank/DDBJ databases">
        <authorList>
            <person name="Gilroy R."/>
        </authorList>
    </citation>
    <scope>NUCLEOTIDE SEQUENCE</scope>
    <source>
        <strain evidence="13">ChiGjej1B1-1684</strain>
    </source>
</reference>
<evidence type="ECO:0000313" key="13">
    <source>
        <dbReference type="EMBL" id="HIU49995.1"/>
    </source>
</evidence>
<dbReference type="SUPFAM" id="SSF54184">
    <property type="entry name" value="Penicillin-binding protein 2x (pbp-2x), c-terminal domain"/>
    <property type="match status" value="1"/>
</dbReference>
<proteinExistence type="predicted"/>
<evidence type="ECO:0000256" key="5">
    <source>
        <dbReference type="ARBA" id="ARBA00022777"/>
    </source>
</evidence>
<dbReference type="InterPro" id="IPR000719">
    <property type="entry name" value="Prot_kinase_dom"/>
</dbReference>
<dbReference type="NCBIfam" id="NF033483">
    <property type="entry name" value="PknB_PASTA_kin"/>
    <property type="match status" value="1"/>
</dbReference>
<dbReference type="Pfam" id="PF00069">
    <property type="entry name" value="Pkinase"/>
    <property type="match status" value="1"/>
</dbReference>
<evidence type="ECO:0000256" key="3">
    <source>
        <dbReference type="ARBA" id="ARBA00022679"/>
    </source>
</evidence>
<evidence type="ECO:0000256" key="9">
    <source>
        <dbReference type="SAM" id="MobiDB-lite"/>
    </source>
</evidence>
<feature type="transmembrane region" description="Helical" evidence="10">
    <location>
        <begin position="367"/>
        <end position="389"/>
    </location>
</feature>
<keyword evidence="2" id="KW-0723">Serine/threonine-protein kinase</keyword>
<dbReference type="GO" id="GO:0005524">
    <property type="term" value="F:ATP binding"/>
    <property type="evidence" value="ECO:0007669"/>
    <property type="project" value="UniProtKB-KW"/>
</dbReference>
<evidence type="ECO:0000259" key="12">
    <source>
        <dbReference type="PROSITE" id="PS51178"/>
    </source>
</evidence>
<keyword evidence="4" id="KW-0547">Nucleotide-binding</keyword>
<dbReference type="PANTHER" id="PTHR43289:SF34">
    <property type="entry name" value="SERINE_THREONINE-PROTEIN KINASE YBDM-RELATED"/>
    <property type="match status" value="1"/>
</dbReference>
<comment type="catalytic activity">
    <reaction evidence="8">
        <text>L-seryl-[protein] + ATP = O-phospho-L-seryl-[protein] + ADP + H(+)</text>
        <dbReference type="Rhea" id="RHEA:17989"/>
        <dbReference type="Rhea" id="RHEA-COMP:9863"/>
        <dbReference type="Rhea" id="RHEA-COMP:11604"/>
        <dbReference type="ChEBI" id="CHEBI:15378"/>
        <dbReference type="ChEBI" id="CHEBI:29999"/>
        <dbReference type="ChEBI" id="CHEBI:30616"/>
        <dbReference type="ChEBI" id="CHEBI:83421"/>
        <dbReference type="ChEBI" id="CHEBI:456216"/>
        <dbReference type="EC" id="2.7.11.1"/>
    </reaction>
</comment>
<dbReference type="PROSITE" id="PS00108">
    <property type="entry name" value="PROTEIN_KINASE_ST"/>
    <property type="match status" value="1"/>
</dbReference>
<organism evidence="13 14">
    <name type="scientific">Candidatus Limousia pullorum</name>
    <dbReference type="NCBI Taxonomy" id="2840860"/>
    <lineage>
        <taxon>Bacteria</taxon>
        <taxon>Bacillati</taxon>
        <taxon>Bacillota</taxon>
        <taxon>Clostridia</taxon>
        <taxon>Eubacteriales</taxon>
        <taxon>Oscillospiraceae</taxon>
        <taxon>Oscillospiraceae incertae sedis</taxon>
        <taxon>Candidatus Limousia</taxon>
    </lineage>
</organism>
<comment type="catalytic activity">
    <reaction evidence="7">
        <text>L-threonyl-[protein] + ATP = O-phospho-L-threonyl-[protein] + ADP + H(+)</text>
        <dbReference type="Rhea" id="RHEA:46608"/>
        <dbReference type="Rhea" id="RHEA-COMP:11060"/>
        <dbReference type="Rhea" id="RHEA-COMP:11605"/>
        <dbReference type="ChEBI" id="CHEBI:15378"/>
        <dbReference type="ChEBI" id="CHEBI:30013"/>
        <dbReference type="ChEBI" id="CHEBI:30616"/>
        <dbReference type="ChEBI" id="CHEBI:61977"/>
        <dbReference type="ChEBI" id="CHEBI:456216"/>
        <dbReference type="EC" id="2.7.11.1"/>
    </reaction>
</comment>
<gene>
    <name evidence="13" type="primary">pknB</name>
    <name evidence="13" type="ORF">IAD22_03165</name>
</gene>
<keyword evidence="6" id="KW-0067">ATP-binding</keyword>